<reference evidence="1 2" key="1">
    <citation type="submission" date="2014-04" db="EMBL/GenBank/DDBJ databases">
        <authorList>
            <consortium name="DOE Joint Genome Institute"/>
            <person name="Kuo A."/>
            <person name="Kohler A."/>
            <person name="Jargeat P."/>
            <person name="Nagy L.G."/>
            <person name="Floudas D."/>
            <person name="Copeland A."/>
            <person name="Barry K.W."/>
            <person name="Cichocki N."/>
            <person name="Veneault-Fourrey C."/>
            <person name="LaButti K."/>
            <person name="Lindquist E.A."/>
            <person name="Lipzen A."/>
            <person name="Lundell T."/>
            <person name="Morin E."/>
            <person name="Murat C."/>
            <person name="Sun H."/>
            <person name="Tunlid A."/>
            <person name="Henrissat B."/>
            <person name="Grigoriev I.V."/>
            <person name="Hibbett D.S."/>
            <person name="Martin F."/>
            <person name="Nordberg H.P."/>
            <person name="Cantor M.N."/>
            <person name="Hua S.X."/>
        </authorList>
    </citation>
    <scope>NUCLEOTIDE SEQUENCE [LARGE SCALE GENOMIC DNA]</scope>
    <source>
        <strain evidence="1 2">Ve08.2h10</strain>
    </source>
</reference>
<keyword evidence="2" id="KW-1185">Reference proteome</keyword>
<dbReference type="AlphaFoldDB" id="A0A0D0DQJ6"/>
<protein>
    <submittedName>
        <fullName evidence="1">Uncharacterized protein</fullName>
    </submittedName>
</protein>
<proteinExistence type="predicted"/>
<gene>
    <name evidence="1" type="ORF">PAXRUDRAFT_155562</name>
</gene>
<dbReference type="HOGENOM" id="CLU_203573_0_0_1"/>
<dbReference type="EMBL" id="KN825755">
    <property type="protein sequence ID" value="KIK81660.1"/>
    <property type="molecule type" value="Genomic_DNA"/>
</dbReference>
<accession>A0A0D0DQJ6</accession>
<evidence type="ECO:0000313" key="1">
    <source>
        <dbReference type="EMBL" id="KIK81660.1"/>
    </source>
</evidence>
<reference evidence="2" key="2">
    <citation type="submission" date="2015-01" db="EMBL/GenBank/DDBJ databases">
        <title>Evolutionary Origins and Diversification of the Mycorrhizal Mutualists.</title>
        <authorList>
            <consortium name="DOE Joint Genome Institute"/>
            <consortium name="Mycorrhizal Genomics Consortium"/>
            <person name="Kohler A."/>
            <person name="Kuo A."/>
            <person name="Nagy L.G."/>
            <person name="Floudas D."/>
            <person name="Copeland A."/>
            <person name="Barry K.W."/>
            <person name="Cichocki N."/>
            <person name="Veneault-Fourrey C."/>
            <person name="LaButti K."/>
            <person name="Lindquist E.A."/>
            <person name="Lipzen A."/>
            <person name="Lundell T."/>
            <person name="Morin E."/>
            <person name="Murat C."/>
            <person name="Riley R."/>
            <person name="Ohm R."/>
            <person name="Sun H."/>
            <person name="Tunlid A."/>
            <person name="Henrissat B."/>
            <person name="Grigoriev I.V."/>
            <person name="Hibbett D.S."/>
            <person name="Martin F."/>
        </authorList>
    </citation>
    <scope>NUCLEOTIDE SEQUENCE [LARGE SCALE GENOMIC DNA]</scope>
    <source>
        <strain evidence="2">Ve08.2h10</strain>
    </source>
</reference>
<dbReference type="Proteomes" id="UP000054538">
    <property type="component" value="Unassembled WGS sequence"/>
</dbReference>
<organism evidence="1 2">
    <name type="scientific">Paxillus rubicundulus Ve08.2h10</name>
    <dbReference type="NCBI Taxonomy" id="930991"/>
    <lineage>
        <taxon>Eukaryota</taxon>
        <taxon>Fungi</taxon>
        <taxon>Dikarya</taxon>
        <taxon>Basidiomycota</taxon>
        <taxon>Agaricomycotina</taxon>
        <taxon>Agaricomycetes</taxon>
        <taxon>Agaricomycetidae</taxon>
        <taxon>Boletales</taxon>
        <taxon>Paxilineae</taxon>
        <taxon>Paxillaceae</taxon>
        <taxon>Paxillus</taxon>
    </lineage>
</organism>
<name>A0A0D0DQJ6_9AGAM</name>
<evidence type="ECO:0000313" key="2">
    <source>
        <dbReference type="Proteomes" id="UP000054538"/>
    </source>
</evidence>
<sequence length="70" mass="7891">PIKLFINSANKTFCLINTIHQNGKDLDHLPWTMFIFKPANLECVDNMCTIISVHLCIILQSGTNIILLGH</sequence>
<feature type="non-terminal residue" evidence="1">
    <location>
        <position position="1"/>
    </location>
</feature>
<dbReference type="InParanoid" id="A0A0D0DQJ6"/>